<evidence type="ECO:0000259" key="9">
    <source>
        <dbReference type="Pfam" id="PF13962"/>
    </source>
</evidence>
<dbReference type="Proteomes" id="UP001567538">
    <property type="component" value="Unassembled WGS sequence"/>
</dbReference>
<dbReference type="PANTHER" id="PTHR24186:SF37">
    <property type="entry name" value="PGG DOMAIN-CONTAINING PROTEIN"/>
    <property type="match status" value="1"/>
</dbReference>
<keyword evidence="2 8" id="KW-0812">Transmembrane</keyword>
<evidence type="ECO:0000256" key="4">
    <source>
        <dbReference type="ARBA" id="ARBA00022989"/>
    </source>
</evidence>
<feature type="repeat" description="ANK" evidence="7">
    <location>
        <begin position="178"/>
        <end position="203"/>
    </location>
</feature>
<dbReference type="InterPro" id="IPR002110">
    <property type="entry name" value="Ankyrin_rpt"/>
</dbReference>
<keyword evidence="5 7" id="KW-0040">ANK repeat</keyword>
<feature type="transmembrane region" description="Helical" evidence="8">
    <location>
        <begin position="325"/>
        <end position="344"/>
    </location>
</feature>
<evidence type="ECO:0000256" key="3">
    <source>
        <dbReference type="ARBA" id="ARBA00022737"/>
    </source>
</evidence>
<dbReference type="PROSITE" id="PS50088">
    <property type="entry name" value="ANK_REPEAT"/>
    <property type="match status" value="3"/>
</dbReference>
<gene>
    <name evidence="10" type="ORF">AAHA92_32587</name>
</gene>
<dbReference type="PANTHER" id="PTHR24186">
    <property type="entry name" value="PROTEIN PHOSPHATASE 1 REGULATORY SUBUNIT"/>
    <property type="match status" value="1"/>
</dbReference>
<evidence type="ECO:0000256" key="7">
    <source>
        <dbReference type="PROSITE-ProRule" id="PRU00023"/>
    </source>
</evidence>
<organism evidence="10 11">
    <name type="scientific">Salvia divinorum</name>
    <name type="common">Maria pastora</name>
    <name type="synonym">Diviner's sage</name>
    <dbReference type="NCBI Taxonomy" id="28513"/>
    <lineage>
        <taxon>Eukaryota</taxon>
        <taxon>Viridiplantae</taxon>
        <taxon>Streptophyta</taxon>
        <taxon>Embryophyta</taxon>
        <taxon>Tracheophyta</taxon>
        <taxon>Spermatophyta</taxon>
        <taxon>Magnoliopsida</taxon>
        <taxon>eudicotyledons</taxon>
        <taxon>Gunneridae</taxon>
        <taxon>Pentapetalae</taxon>
        <taxon>asterids</taxon>
        <taxon>lamiids</taxon>
        <taxon>Lamiales</taxon>
        <taxon>Lamiaceae</taxon>
        <taxon>Nepetoideae</taxon>
        <taxon>Mentheae</taxon>
        <taxon>Salviinae</taxon>
        <taxon>Salvia</taxon>
        <taxon>Salvia subgen. Calosphace</taxon>
    </lineage>
</organism>
<keyword evidence="11" id="KW-1185">Reference proteome</keyword>
<dbReference type="SMART" id="SM00248">
    <property type="entry name" value="ANK"/>
    <property type="match status" value="5"/>
</dbReference>
<dbReference type="Gene3D" id="1.25.40.20">
    <property type="entry name" value="Ankyrin repeat-containing domain"/>
    <property type="match status" value="2"/>
</dbReference>
<evidence type="ECO:0000256" key="6">
    <source>
        <dbReference type="ARBA" id="ARBA00023136"/>
    </source>
</evidence>
<accession>A0ABD1FLB4</accession>
<dbReference type="Pfam" id="PF13962">
    <property type="entry name" value="PGG"/>
    <property type="match status" value="1"/>
</dbReference>
<dbReference type="EMBL" id="JBEAFC010000014">
    <property type="protein sequence ID" value="KAL1532600.1"/>
    <property type="molecule type" value="Genomic_DNA"/>
</dbReference>
<keyword evidence="6 8" id="KW-0472">Membrane</keyword>
<evidence type="ECO:0000313" key="10">
    <source>
        <dbReference type="EMBL" id="KAL1532600.1"/>
    </source>
</evidence>
<dbReference type="SUPFAM" id="SSF48403">
    <property type="entry name" value="Ankyrin repeat"/>
    <property type="match status" value="1"/>
</dbReference>
<evidence type="ECO:0000256" key="2">
    <source>
        <dbReference type="ARBA" id="ARBA00022692"/>
    </source>
</evidence>
<dbReference type="AlphaFoldDB" id="A0ABD1FLB4"/>
<dbReference type="GO" id="GO:0016020">
    <property type="term" value="C:membrane"/>
    <property type="evidence" value="ECO:0007669"/>
    <property type="project" value="UniProtKB-SubCell"/>
</dbReference>
<feature type="repeat" description="ANK" evidence="7">
    <location>
        <begin position="73"/>
        <end position="95"/>
    </location>
</feature>
<comment type="caution">
    <text evidence="10">The sequence shown here is derived from an EMBL/GenBank/DDBJ whole genome shotgun (WGS) entry which is preliminary data.</text>
</comment>
<name>A0ABD1FLB4_SALDI</name>
<feature type="transmembrane region" description="Helical" evidence="8">
    <location>
        <begin position="399"/>
        <end position="419"/>
    </location>
</feature>
<dbReference type="InterPro" id="IPR026961">
    <property type="entry name" value="PGG_dom"/>
</dbReference>
<sequence length="437" mass="48434">MEQLQTKLFEAATQNSIASLHQLLIDDPLILERALVNRFNETPLHVATMLGHVDFVREIIGLQSQLVNELNSQLSSPLHLAAAKGNVGVVKALLSVDNRACLTRDRNELLPLHLAAAKGHVEDMKLLLEARPEATRVTACGGESILHLCVKSYQLEALKLIVNNMRNVGGFINSRDNDGNTVLHLAVAEKQVEAVKYLVSVGAVDVDAKNENGLTAMDVLTGSRSDVRDPEIAYLLKHGDKPAKKKAKKNSWNGLMKQHAVWLEKEKHILMVVASLIATMAFQVGTNPPDGLWKKHDIPNKAAGDIDQNVLAPSTHITVEYSTTFYLWNTVAFISSLSIILLLTSGLPIRRRFFMWILLVITWIAISAVAGSYLGIITYLRAIEGGHPFDVGDPQVYTVLVWILLMFLLLVCHTVRIVVKLFKKLRNGWIKCTRSLC</sequence>
<protein>
    <submittedName>
        <fullName evidence="10">Ankyrin repeat-containing protein BDA1-like</fullName>
    </submittedName>
</protein>
<evidence type="ECO:0000256" key="8">
    <source>
        <dbReference type="SAM" id="Phobius"/>
    </source>
</evidence>
<dbReference type="Pfam" id="PF12796">
    <property type="entry name" value="Ank_2"/>
    <property type="match status" value="2"/>
</dbReference>
<dbReference type="InterPro" id="IPR036770">
    <property type="entry name" value="Ankyrin_rpt-contain_sf"/>
</dbReference>
<proteinExistence type="predicted"/>
<keyword evidence="4 8" id="KW-1133">Transmembrane helix</keyword>
<dbReference type="PROSITE" id="PS50297">
    <property type="entry name" value="ANK_REP_REGION"/>
    <property type="match status" value="2"/>
</dbReference>
<feature type="domain" description="PGG" evidence="9">
    <location>
        <begin position="262"/>
        <end position="374"/>
    </location>
</feature>
<evidence type="ECO:0000256" key="5">
    <source>
        <dbReference type="ARBA" id="ARBA00023043"/>
    </source>
</evidence>
<evidence type="ECO:0000256" key="1">
    <source>
        <dbReference type="ARBA" id="ARBA00004141"/>
    </source>
</evidence>
<reference evidence="10 11" key="1">
    <citation type="submission" date="2024-06" db="EMBL/GenBank/DDBJ databases">
        <title>A chromosome level genome sequence of Diviner's sage (Salvia divinorum).</title>
        <authorList>
            <person name="Ford S.A."/>
            <person name="Ro D.-K."/>
            <person name="Ness R.W."/>
            <person name="Phillips M.A."/>
        </authorList>
    </citation>
    <scope>NUCLEOTIDE SEQUENCE [LARGE SCALE GENOMIC DNA]</scope>
    <source>
        <strain evidence="10">SAF-2024a</strain>
        <tissue evidence="10">Leaf</tissue>
    </source>
</reference>
<feature type="transmembrane region" description="Helical" evidence="8">
    <location>
        <begin position="356"/>
        <end position="379"/>
    </location>
</feature>
<comment type="subcellular location">
    <subcellularLocation>
        <location evidence="1">Membrane</location>
        <topology evidence="1">Multi-pass membrane protein</topology>
    </subcellularLocation>
</comment>
<feature type="repeat" description="ANK" evidence="7">
    <location>
        <begin position="107"/>
        <end position="139"/>
    </location>
</feature>
<keyword evidence="3" id="KW-0677">Repeat</keyword>
<evidence type="ECO:0000313" key="11">
    <source>
        <dbReference type="Proteomes" id="UP001567538"/>
    </source>
</evidence>